<feature type="transmembrane region" description="Helical" evidence="1">
    <location>
        <begin position="20"/>
        <end position="53"/>
    </location>
</feature>
<dbReference type="STRING" id="797114.C475_10089"/>
<gene>
    <name evidence="2" type="ORF">C475_10089</name>
</gene>
<organism evidence="2 3">
    <name type="scientific">Halosimplex carlsbadense 2-9-1</name>
    <dbReference type="NCBI Taxonomy" id="797114"/>
    <lineage>
        <taxon>Archaea</taxon>
        <taxon>Methanobacteriati</taxon>
        <taxon>Methanobacteriota</taxon>
        <taxon>Stenosarchaea group</taxon>
        <taxon>Halobacteria</taxon>
        <taxon>Halobacteriales</taxon>
        <taxon>Haloarculaceae</taxon>
        <taxon>Halosimplex</taxon>
    </lineage>
</organism>
<comment type="caution">
    <text evidence="2">The sequence shown here is derived from an EMBL/GenBank/DDBJ whole genome shotgun (WGS) entry which is preliminary data.</text>
</comment>
<dbReference type="eggNOG" id="arCOG09115">
    <property type="taxonomic scope" value="Archaea"/>
</dbReference>
<feature type="transmembrane region" description="Helical" evidence="1">
    <location>
        <begin position="65"/>
        <end position="87"/>
    </location>
</feature>
<proteinExistence type="predicted"/>
<keyword evidence="1" id="KW-0812">Transmembrane</keyword>
<evidence type="ECO:0000313" key="3">
    <source>
        <dbReference type="Proteomes" id="UP000011626"/>
    </source>
</evidence>
<evidence type="ECO:0000256" key="1">
    <source>
        <dbReference type="SAM" id="Phobius"/>
    </source>
</evidence>
<feature type="transmembrane region" description="Helical" evidence="1">
    <location>
        <begin position="219"/>
        <end position="236"/>
    </location>
</feature>
<feature type="transmembrane region" description="Helical" evidence="1">
    <location>
        <begin position="467"/>
        <end position="485"/>
    </location>
</feature>
<accession>M0CRE8</accession>
<feature type="transmembrane region" description="Helical" evidence="1">
    <location>
        <begin position="372"/>
        <end position="390"/>
    </location>
</feature>
<feature type="transmembrane region" description="Helical" evidence="1">
    <location>
        <begin position="93"/>
        <end position="113"/>
    </location>
</feature>
<keyword evidence="1" id="KW-1133">Transmembrane helix</keyword>
<feature type="transmembrane region" description="Helical" evidence="1">
    <location>
        <begin position="165"/>
        <end position="184"/>
    </location>
</feature>
<name>M0CRE8_9EURY</name>
<dbReference type="AlphaFoldDB" id="M0CRE8"/>
<feature type="transmembrane region" description="Helical" evidence="1">
    <location>
        <begin position="256"/>
        <end position="278"/>
    </location>
</feature>
<feature type="transmembrane region" description="Helical" evidence="1">
    <location>
        <begin position="433"/>
        <end position="455"/>
    </location>
</feature>
<feature type="transmembrane region" description="Helical" evidence="1">
    <location>
        <begin position="337"/>
        <end position="360"/>
    </location>
</feature>
<evidence type="ECO:0000313" key="2">
    <source>
        <dbReference type="EMBL" id="ELZ25801.1"/>
    </source>
</evidence>
<protein>
    <submittedName>
        <fullName evidence="2">Uncharacterized protein</fullName>
    </submittedName>
</protein>
<sequence>MGTMTAARPQAGVVSARGALAVAACVAVLLLALSGAGAVGVVGVAGAVVLGWGVGALDPSRTRRLAAGSVSVAVGTTALTAAAGWLATTPRPAGHVVVLAATAAVALAALAGLSDETTDRLTRVASESGFVALVATAFVVAWFLLVGTGFVPELVAWSFEGATAAPVTAAVWLQVLGVAAGLAADRAARALESLVPGAGAPESGLAASFRLTLDDLPRWYVAALVLALLFGSSAVVREAVASALAARPLVGRAVDAVLLTGVAHAALGVVLALSLCVAAAPSVHRAIVFWTGPSPGNTVAYGAGGLVVAVVALGGGALASLVRAFDLSVAVQAPNAVAVAVPALVAALCALLTMLAFVHGLHLVTDLFVRRAGGFAVGAGSLLIGTALLADTLPTLAVVLAAAAALAVWDLGVHAVGFERDLGGVRPPTRTELVHATAAGAVLVGAVVVALLVGYLAVPLRVPGDRATVALALVMVSVVAFSVALRE</sequence>
<feature type="transmembrane region" description="Helical" evidence="1">
    <location>
        <begin position="396"/>
        <end position="413"/>
    </location>
</feature>
<reference evidence="2 3" key="1">
    <citation type="journal article" date="2014" name="PLoS Genet.">
        <title>Phylogenetically driven sequencing of extremely halophilic archaea reveals strategies for static and dynamic osmo-response.</title>
        <authorList>
            <person name="Becker E.A."/>
            <person name="Seitzer P.M."/>
            <person name="Tritt A."/>
            <person name="Larsen D."/>
            <person name="Krusor M."/>
            <person name="Yao A.I."/>
            <person name="Wu D."/>
            <person name="Madern D."/>
            <person name="Eisen J.A."/>
            <person name="Darling A.E."/>
            <person name="Facciotti M.T."/>
        </authorList>
    </citation>
    <scope>NUCLEOTIDE SEQUENCE [LARGE SCALE GENOMIC DNA]</scope>
    <source>
        <strain evidence="2 3">2-9-1</strain>
    </source>
</reference>
<feature type="transmembrane region" description="Helical" evidence="1">
    <location>
        <begin position="125"/>
        <end position="145"/>
    </location>
</feature>
<keyword evidence="1" id="KW-0472">Membrane</keyword>
<dbReference type="Proteomes" id="UP000011626">
    <property type="component" value="Unassembled WGS sequence"/>
</dbReference>
<feature type="transmembrane region" description="Helical" evidence="1">
    <location>
        <begin position="299"/>
        <end position="325"/>
    </location>
</feature>
<keyword evidence="3" id="KW-1185">Reference proteome</keyword>
<dbReference type="EMBL" id="AOIU01000023">
    <property type="protein sequence ID" value="ELZ25801.1"/>
    <property type="molecule type" value="Genomic_DNA"/>
</dbReference>